<keyword evidence="1" id="KW-0472">Membrane</keyword>
<dbReference type="Proteomes" id="UP000677054">
    <property type="component" value="Unassembled WGS sequence"/>
</dbReference>
<evidence type="ECO:0000256" key="1">
    <source>
        <dbReference type="SAM" id="Phobius"/>
    </source>
</evidence>
<feature type="transmembrane region" description="Helical" evidence="1">
    <location>
        <begin position="53"/>
        <end position="68"/>
    </location>
</feature>
<proteinExistence type="predicted"/>
<keyword evidence="1" id="KW-0812">Transmembrane</keyword>
<keyword evidence="1" id="KW-1133">Transmembrane helix</keyword>
<protein>
    <submittedName>
        <fullName evidence="3">Uncharacterized protein</fullName>
    </submittedName>
</protein>
<gene>
    <name evidence="3" type="ORF">DSTB1V02_LOCUS568</name>
</gene>
<feature type="signal peptide" evidence="2">
    <location>
        <begin position="1"/>
        <end position="29"/>
    </location>
</feature>
<evidence type="ECO:0000256" key="2">
    <source>
        <dbReference type="SAM" id="SignalP"/>
    </source>
</evidence>
<evidence type="ECO:0000313" key="4">
    <source>
        <dbReference type="Proteomes" id="UP000677054"/>
    </source>
</evidence>
<dbReference type="AlphaFoldDB" id="A0A7R8WYH4"/>
<name>A0A7R8WYH4_9CRUS</name>
<sequence>MGMVEWRWERRVLLGCVMAFMLVLHQTAAFPPSGDWKWKSMAKKSQGWEELEGIILYTSLGFMLWTYGDPLDIHMKHATDAIMQRLLDIC</sequence>
<dbReference type="EMBL" id="CAJPEV010000040">
    <property type="protein sequence ID" value="CAG0879391.1"/>
    <property type="molecule type" value="Genomic_DNA"/>
</dbReference>
<accession>A0A7R8WYH4</accession>
<organism evidence="3">
    <name type="scientific">Darwinula stevensoni</name>
    <dbReference type="NCBI Taxonomy" id="69355"/>
    <lineage>
        <taxon>Eukaryota</taxon>
        <taxon>Metazoa</taxon>
        <taxon>Ecdysozoa</taxon>
        <taxon>Arthropoda</taxon>
        <taxon>Crustacea</taxon>
        <taxon>Oligostraca</taxon>
        <taxon>Ostracoda</taxon>
        <taxon>Podocopa</taxon>
        <taxon>Podocopida</taxon>
        <taxon>Darwinulocopina</taxon>
        <taxon>Darwinuloidea</taxon>
        <taxon>Darwinulidae</taxon>
        <taxon>Darwinula</taxon>
    </lineage>
</organism>
<reference evidence="3" key="1">
    <citation type="submission" date="2020-11" db="EMBL/GenBank/DDBJ databases">
        <authorList>
            <person name="Tran Van P."/>
        </authorList>
    </citation>
    <scope>NUCLEOTIDE SEQUENCE</scope>
</reference>
<dbReference type="EMBL" id="LR899557">
    <property type="protein sequence ID" value="CAD7240547.1"/>
    <property type="molecule type" value="Genomic_DNA"/>
</dbReference>
<keyword evidence="4" id="KW-1185">Reference proteome</keyword>
<keyword evidence="2" id="KW-0732">Signal</keyword>
<feature type="chain" id="PRO_5036208953" evidence="2">
    <location>
        <begin position="30"/>
        <end position="90"/>
    </location>
</feature>
<evidence type="ECO:0000313" key="3">
    <source>
        <dbReference type="EMBL" id="CAD7240547.1"/>
    </source>
</evidence>